<organism evidence="1 2">
    <name type="scientific">Armillaria gallica</name>
    <name type="common">Bulbous honey fungus</name>
    <name type="synonym">Armillaria bulbosa</name>
    <dbReference type="NCBI Taxonomy" id="47427"/>
    <lineage>
        <taxon>Eukaryota</taxon>
        <taxon>Fungi</taxon>
        <taxon>Dikarya</taxon>
        <taxon>Basidiomycota</taxon>
        <taxon>Agaricomycotina</taxon>
        <taxon>Agaricomycetes</taxon>
        <taxon>Agaricomycetidae</taxon>
        <taxon>Agaricales</taxon>
        <taxon>Marasmiineae</taxon>
        <taxon>Physalacriaceae</taxon>
        <taxon>Armillaria</taxon>
    </lineage>
</organism>
<dbReference type="EMBL" id="KZ293684">
    <property type="protein sequence ID" value="PBK86380.1"/>
    <property type="molecule type" value="Genomic_DNA"/>
</dbReference>
<reference evidence="2" key="1">
    <citation type="journal article" date="2017" name="Nat. Ecol. Evol.">
        <title>Genome expansion and lineage-specific genetic innovations in the forest pathogenic fungi Armillaria.</title>
        <authorList>
            <person name="Sipos G."/>
            <person name="Prasanna A.N."/>
            <person name="Walter M.C."/>
            <person name="O'Connor E."/>
            <person name="Balint B."/>
            <person name="Krizsan K."/>
            <person name="Kiss B."/>
            <person name="Hess J."/>
            <person name="Varga T."/>
            <person name="Slot J."/>
            <person name="Riley R."/>
            <person name="Boka B."/>
            <person name="Rigling D."/>
            <person name="Barry K."/>
            <person name="Lee J."/>
            <person name="Mihaltcheva S."/>
            <person name="LaButti K."/>
            <person name="Lipzen A."/>
            <person name="Waldron R."/>
            <person name="Moloney N.M."/>
            <person name="Sperisen C."/>
            <person name="Kredics L."/>
            <person name="Vagvoelgyi C."/>
            <person name="Patrignani A."/>
            <person name="Fitzpatrick D."/>
            <person name="Nagy I."/>
            <person name="Doyle S."/>
            <person name="Anderson J.B."/>
            <person name="Grigoriev I.V."/>
            <person name="Gueldener U."/>
            <person name="Muensterkoetter M."/>
            <person name="Nagy L.G."/>
        </authorList>
    </citation>
    <scope>NUCLEOTIDE SEQUENCE [LARGE SCALE GENOMIC DNA]</scope>
    <source>
        <strain evidence="2">Ar21-2</strain>
    </source>
</reference>
<gene>
    <name evidence="1" type="ORF">ARMGADRAFT_535107</name>
</gene>
<proteinExistence type="predicted"/>
<name>A0A2H3CX31_ARMGA</name>
<dbReference type="OrthoDB" id="2917527at2759"/>
<dbReference type="InParanoid" id="A0A2H3CX31"/>
<keyword evidence="2" id="KW-1185">Reference proteome</keyword>
<protein>
    <submittedName>
        <fullName evidence="1">Uncharacterized protein</fullName>
    </submittedName>
</protein>
<accession>A0A2H3CX31</accession>
<dbReference type="AlphaFoldDB" id="A0A2H3CX31"/>
<dbReference type="Proteomes" id="UP000217790">
    <property type="component" value="Unassembled WGS sequence"/>
</dbReference>
<evidence type="ECO:0000313" key="1">
    <source>
        <dbReference type="EMBL" id="PBK86380.1"/>
    </source>
</evidence>
<evidence type="ECO:0000313" key="2">
    <source>
        <dbReference type="Proteomes" id="UP000217790"/>
    </source>
</evidence>
<sequence length="118" mass="13724">MLHFTNQAFLSLTSLMFCFIQLGLPFKPLFLINWCRRVIEVLPPAPKMTSLTMHFYAISPKDTDEMVADQSFNWKQLSECTSELFPELKDLSYTYSCEQTLGRGKKHCHGWKPSLKKD</sequence>